<name>A0A6M2E8T7_9ACAR</name>
<dbReference type="PANTHER" id="PTHR11905:SF159">
    <property type="entry name" value="ADAM METALLOPROTEASE"/>
    <property type="match status" value="1"/>
</dbReference>
<dbReference type="CDD" id="cd04272">
    <property type="entry name" value="ZnMc_salivary_gland_MPs"/>
    <property type="match status" value="1"/>
</dbReference>
<comment type="caution">
    <text evidence="5">Lacks conserved residue(s) required for the propagation of feature annotation.</text>
</comment>
<keyword evidence="3 5" id="KW-0862">Zinc</keyword>
<dbReference type="Pfam" id="PF13582">
    <property type="entry name" value="Reprolysin_3"/>
    <property type="match status" value="1"/>
</dbReference>
<protein>
    <submittedName>
        <fullName evidence="8">Putative secreted metalloprotease</fullName>
    </submittedName>
</protein>
<dbReference type="InterPro" id="IPR001590">
    <property type="entry name" value="Peptidase_M12B"/>
</dbReference>
<dbReference type="GO" id="GO:0006509">
    <property type="term" value="P:membrane protein ectodomain proteolysis"/>
    <property type="evidence" value="ECO:0007669"/>
    <property type="project" value="TreeGrafter"/>
</dbReference>
<feature type="signal peptide" evidence="6">
    <location>
        <begin position="1"/>
        <end position="20"/>
    </location>
</feature>
<evidence type="ECO:0000256" key="3">
    <source>
        <dbReference type="ARBA" id="ARBA00022833"/>
    </source>
</evidence>
<feature type="binding site" evidence="5">
    <location>
        <position position="324"/>
    </location>
    <ligand>
        <name>Zn(2+)</name>
        <dbReference type="ChEBI" id="CHEBI:29105"/>
        <note>catalytic</note>
    </ligand>
</feature>
<dbReference type="PANTHER" id="PTHR11905">
    <property type="entry name" value="ADAM A DISINTEGRIN AND METALLOPROTEASE DOMAIN"/>
    <property type="match status" value="1"/>
</dbReference>
<keyword evidence="4 8" id="KW-0482">Metalloprotease</keyword>
<dbReference type="GO" id="GO:0004222">
    <property type="term" value="F:metalloendopeptidase activity"/>
    <property type="evidence" value="ECO:0007669"/>
    <property type="project" value="InterPro"/>
</dbReference>
<feature type="active site" evidence="5">
    <location>
        <position position="325"/>
    </location>
</feature>
<dbReference type="Gene3D" id="3.40.390.10">
    <property type="entry name" value="Collagenase (Catalytic Domain)"/>
    <property type="match status" value="1"/>
</dbReference>
<dbReference type="InterPro" id="IPR024079">
    <property type="entry name" value="MetalloPept_cat_dom_sf"/>
</dbReference>
<keyword evidence="2" id="KW-0378">Hydrolase</keyword>
<dbReference type="EMBL" id="GIDH01001805">
    <property type="protein sequence ID" value="NOV53748.1"/>
    <property type="molecule type" value="Transcribed_RNA"/>
</dbReference>
<keyword evidence="1 8" id="KW-0645">Protease</keyword>
<feature type="chain" id="PRO_5027003606" evidence="6">
    <location>
        <begin position="21"/>
        <end position="480"/>
    </location>
</feature>
<organism evidence="8">
    <name type="scientific">Amblyomma tuberculatum</name>
    <dbReference type="NCBI Taxonomy" id="48802"/>
    <lineage>
        <taxon>Eukaryota</taxon>
        <taxon>Metazoa</taxon>
        <taxon>Ecdysozoa</taxon>
        <taxon>Arthropoda</taxon>
        <taxon>Chelicerata</taxon>
        <taxon>Arachnida</taxon>
        <taxon>Acari</taxon>
        <taxon>Parasitiformes</taxon>
        <taxon>Ixodida</taxon>
        <taxon>Ixodoidea</taxon>
        <taxon>Ixodidae</taxon>
        <taxon>Amblyomminae</taxon>
        <taxon>Amblyomma</taxon>
    </lineage>
</organism>
<keyword evidence="6" id="KW-0732">Signal</keyword>
<feature type="domain" description="Peptidase M12B" evidence="7">
    <location>
        <begin position="171"/>
        <end position="396"/>
    </location>
</feature>
<sequence>MAAWVLLPVFLLALWFRVTTETNVVYPTLLESRGINNEPLLRINESITLSLEKSSVFSDEFLFITRENDEPIHYYMRREDYEKNLYHDSMRMASIIFENTDGVRVEGIIGSSLRIRPLLGMQRSNEGHIPHELYEISDYHVEDHRDYLVPNIRNEMGNVADLFEERSTKTLYPEIHLVADSAYSRRFGFSKRSLTFYFAIFLNAVNLRYKSMLDPKVQLRIIGITMIRYAIDEPFLIRAGSDYNQILDEETITNLSAHYKHSIEYKRSDLLYLITGRDMAFWQNGKLETWVGGYGVIGGICRELKVAMSEDRPTSFYGVYTLAHEVAHTLGCNHDGYGPEKGVPHNLGSQNCRYEDGYLMSYLMKDYRRFQFSSCCQREVKNLLKYELWNCLKKRVYNKTIPKTSKLPGQASSLDNYCQRVYSHERPVYYLKSYGVQQCKIRCQGQSNYWTISTIDGTECGSKHNRTQYCVLGECKEYQK</sequence>
<dbReference type="SUPFAM" id="SSF55486">
    <property type="entry name" value="Metalloproteases ('zincins'), catalytic domain"/>
    <property type="match status" value="1"/>
</dbReference>
<feature type="binding site" evidence="5">
    <location>
        <position position="334"/>
    </location>
    <ligand>
        <name>Zn(2+)</name>
        <dbReference type="ChEBI" id="CHEBI:29105"/>
        <note>catalytic</note>
    </ligand>
</feature>
<evidence type="ECO:0000256" key="1">
    <source>
        <dbReference type="ARBA" id="ARBA00022670"/>
    </source>
</evidence>
<evidence type="ECO:0000256" key="5">
    <source>
        <dbReference type="PROSITE-ProRule" id="PRU00276"/>
    </source>
</evidence>
<reference evidence="8" key="1">
    <citation type="submission" date="2019-12" db="EMBL/GenBank/DDBJ databases">
        <title>The sialotranscriptome of the gopher-tortoise tick, Amblyomma tuberculatum.</title>
        <authorList>
            <person name="Karim S."/>
            <person name="Andersen J."/>
            <person name="Kumar D."/>
            <person name="Adamson S."/>
            <person name="Ennen J."/>
            <person name="Qualis C.P."/>
            <person name="Ribeiro J.M.C."/>
        </authorList>
    </citation>
    <scope>NUCLEOTIDE SEQUENCE</scope>
    <source>
        <strain evidence="8">Removed</strain>
        <tissue evidence="8">Salivary glands</tissue>
    </source>
</reference>
<evidence type="ECO:0000256" key="6">
    <source>
        <dbReference type="SAM" id="SignalP"/>
    </source>
</evidence>
<dbReference type="AlphaFoldDB" id="A0A6M2E8T7"/>
<evidence type="ECO:0000256" key="2">
    <source>
        <dbReference type="ARBA" id="ARBA00022801"/>
    </source>
</evidence>
<accession>A0A6M2E8T7</accession>
<proteinExistence type="predicted"/>
<dbReference type="InterPro" id="IPR034030">
    <property type="entry name" value="ZnMc_salivary_gland_MPs"/>
</dbReference>
<dbReference type="GO" id="GO:0046872">
    <property type="term" value="F:metal ion binding"/>
    <property type="evidence" value="ECO:0007669"/>
    <property type="project" value="UniProtKB-KW"/>
</dbReference>
<feature type="binding site" evidence="5">
    <location>
        <position position="328"/>
    </location>
    <ligand>
        <name>Zn(2+)</name>
        <dbReference type="ChEBI" id="CHEBI:29105"/>
        <note>catalytic</note>
    </ligand>
</feature>
<evidence type="ECO:0000256" key="4">
    <source>
        <dbReference type="ARBA" id="ARBA00023049"/>
    </source>
</evidence>
<keyword evidence="5" id="KW-0479">Metal-binding</keyword>
<evidence type="ECO:0000313" key="8">
    <source>
        <dbReference type="EMBL" id="NOV53748.1"/>
    </source>
</evidence>
<evidence type="ECO:0000259" key="7">
    <source>
        <dbReference type="PROSITE" id="PS50215"/>
    </source>
</evidence>
<dbReference type="PROSITE" id="PS50215">
    <property type="entry name" value="ADAM_MEPRO"/>
    <property type="match status" value="1"/>
</dbReference>